<dbReference type="AlphaFoldDB" id="A0A9R1XDG8"/>
<name>A0A9R1XDG8_LACSA</name>
<comment type="caution">
    <text evidence="1">The sequence shown here is derived from an EMBL/GenBank/DDBJ whole genome shotgun (WGS) entry which is preliminary data.</text>
</comment>
<keyword evidence="2" id="KW-1185">Reference proteome</keyword>
<gene>
    <name evidence="1" type="ORF">LSAT_V11C400217640</name>
</gene>
<sequence length="82" mass="9332">MITRMLDEAARRLYISLCRHLLILLDSHTSRNKMVLPNDVDLLNPQLMPGLFQHNNRIQPLSNGGGMWKLPDGVVPSECKTH</sequence>
<protein>
    <submittedName>
        <fullName evidence="1">Uncharacterized protein</fullName>
    </submittedName>
</protein>
<accession>A0A9R1XDG8</accession>
<evidence type="ECO:0000313" key="1">
    <source>
        <dbReference type="EMBL" id="KAJ0210340.1"/>
    </source>
</evidence>
<organism evidence="1 2">
    <name type="scientific">Lactuca sativa</name>
    <name type="common">Garden lettuce</name>
    <dbReference type="NCBI Taxonomy" id="4236"/>
    <lineage>
        <taxon>Eukaryota</taxon>
        <taxon>Viridiplantae</taxon>
        <taxon>Streptophyta</taxon>
        <taxon>Embryophyta</taxon>
        <taxon>Tracheophyta</taxon>
        <taxon>Spermatophyta</taxon>
        <taxon>Magnoliopsida</taxon>
        <taxon>eudicotyledons</taxon>
        <taxon>Gunneridae</taxon>
        <taxon>Pentapetalae</taxon>
        <taxon>asterids</taxon>
        <taxon>campanulids</taxon>
        <taxon>Asterales</taxon>
        <taxon>Asteraceae</taxon>
        <taxon>Cichorioideae</taxon>
        <taxon>Cichorieae</taxon>
        <taxon>Lactucinae</taxon>
        <taxon>Lactuca</taxon>
    </lineage>
</organism>
<evidence type="ECO:0000313" key="2">
    <source>
        <dbReference type="Proteomes" id="UP000235145"/>
    </source>
</evidence>
<reference evidence="1 2" key="1">
    <citation type="journal article" date="2017" name="Nat. Commun.">
        <title>Genome assembly with in vitro proximity ligation data and whole-genome triplication in lettuce.</title>
        <authorList>
            <person name="Reyes-Chin-Wo S."/>
            <person name="Wang Z."/>
            <person name="Yang X."/>
            <person name="Kozik A."/>
            <person name="Arikit S."/>
            <person name="Song C."/>
            <person name="Xia L."/>
            <person name="Froenicke L."/>
            <person name="Lavelle D.O."/>
            <person name="Truco M.J."/>
            <person name="Xia R."/>
            <person name="Zhu S."/>
            <person name="Xu C."/>
            <person name="Xu H."/>
            <person name="Xu X."/>
            <person name="Cox K."/>
            <person name="Korf I."/>
            <person name="Meyers B.C."/>
            <person name="Michelmore R.W."/>
        </authorList>
    </citation>
    <scope>NUCLEOTIDE SEQUENCE [LARGE SCALE GENOMIC DNA]</scope>
    <source>
        <strain evidence="2">cv. Salinas</strain>
        <tissue evidence="1">Seedlings</tissue>
    </source>
</reference>
<dbReference type="Proteomes" id="UP000235145">
    <property type="component" value="Unassembled WGS sequence"/>
</dbReference>
<proteinExistence type="predicted"/>
<dbReference type="EMBL" id="NBSK02000004">
    <property type="protein sequence ID" value="KAJ0210340.1"/>
    <property type="molecule type" value="Genomic_DNA"/>
</dbReference>